<keyword evidence="2" id="KW-1185">Reference proteome</keyword>
<reference evidence="1 2" key="1">
    <citation type="journal article" date="2019" name="Int. J. Syst. Evol. Microbiol.">
        <title>The Global Catalogue of Microorganisms (GCM) 10K type strain sequencing project: providing services to taxonomists for standard genome sequencing and annotation.</title>
        <authorList>
            <consortium name="The Broad Institute Genomics Platform"/>
            <consortium name="The Broad Institute Genome Sequencing Center for Infectious Disease"/>
            <person name="Wu L."/>
            <person name="Ma J."/>
        </authorList>
    </citation>
    <scope>NUCLEOTIDE SEQUENCE [LARGE SCALE GENOMIC DNA]</scope>
    <source>
        <strain evidence="1 2">JCM 14560</strain>
    </source>
</reference>
<evidence type="ECO:0000313" key="1">
    <source>
        <dbReference type="EMBL" id="GAA2131224.1"/>
    </source>
</evidence>
<gene>
    <name evidence="1" type="ORF">GCM10009760_04680</name>
</gene>
<accession>A0ABN2YRV0</accession>
<evidence type="ECO:0000313" key="2">
    <source>
        <dbReference type="Proteomes" id="UP001422759"/>
    </source>
</evidence>
<organism evidence="1 2">
    <name type="scientific">Kitasatospora kazusensis</name>
    <dbReference type="NCBI Taxonomy" id="407974"/>
    <lineage>
        <taxon>Bacteria</taxon>
        <taxon>Bacillati</taxon>
        <taxon>Actinomycetota</taxon>
        <taxon>Actinomycetes</taxon>
        <taxon>Kitasatosporales</taxon>
        <taxon>Streptomycetaceae</taxon>
        <taxon>Kitasatospora</taxon>
    </lineage>
</organism>
<proteinExistence type="predicted"/>
<dbReference type="EMBL" id="BAAANT010000002">
    <property type="protein sequence ID" value="GAA2131224.1"/>
    <property type="molecule type" value="Genomic_DNA"/>
</dbReference>
<name>A0ABN2YRV0_9ACTN</name>
<sequence length="80" mass="8500">MGRALLVGAPAASAVGGSRAGRWGRVSGAPALCGAEAGAPLLLLQADYYLTKMLSGYCRPIRESNLTPPRPEPYRLSERW</sequence>
<protein>
    <submittedName>
        <fullName evidence="1">Uncharacterized protein</fullName>
    </submittedName>
</protein>
<comment type="caution">
    <text evidence="1">The sequence shown here is derived from an EMBL/GenBank/DDBJ whole genome shotgun (WGS) entry which is preliminary data.</text>
</comment>
<dbReference type="Proteomes" id="UP001422759">
    <property type="component" value="Unassembled WGS sequence"/>
</dbReference>